<dbReference type="AlphaFoldDB" id="A0A0F0I3W8"/>
<dbReference type="Proteomes" id="UP000033540">
    <property type="component" value="Unassembled WGS sequence"/>
</dbReference>
<dbReference type="PANTHER" id="PTHR46505">
    <property type="entry name" value="OXIDOREDUCTASE NAD-BINDING DOMAIN-CONTAINING PROTEIN 1"/>
    <property type="match status" value="1"/>
</dbReference>
<dbReference type="GO" id="GO:0016491">
    <property type="term" value="F:oxidoreductase activity"/>
    <property type="evidence" value="ECO:0007669"/>
    <property type="project" value="UniProtKB-KW"/>
</dbReference>
<dbReference type="EMBL" id="JZEE01000622">
    <property type="protein sequence ID" value="KJK62410.1"/>
    <property type="molecule type" value="Genomic_DNA"/>
</dbReference>
<keyword evidence="2" id="KW-0520">NAD</keyword>
<evidence type="ECO:0000256" key="1">
    <source>
        <dbReference type="ARBA" id="ARBA00023002"/>
    </source>
</evidence>
<dbReference type="PROSITE" id="PS51384">
    <property type="entry name" value="FAD_FR"/>
    <property type="match status" value="1"/>
</dbReference>
<dbReference type="InterPro" id="IPR017927">
    <property type="entry name" value="FAD-bd_FR_type"/>
</dbReference>
<evidence type="ECO:0000313" key="5">
    <source>
        <dbReference type="Proteomes" id="UP000033540"/>
    </source>
</evidence>
<keyword evidence="1" id="KW-0560">Oxidoreductase</keyword>
<dbReference type="GO" id="GO:0005739">
    <property type="term" value="C:mitochondrion"/>
    <property type="evidence" value="ECO:0007669"/>
    <property type="project" value="TreeGrafter"/>
</dbReference>
<evidence type="ECO:0000259" key="3">
    <source>
        <dbReference type="PROSITE" id="PS51384"/>
    </source>
</evidence>
<dbReference type="Gene3D" id="3.40.50.80">
    <property type="entry name" value="Nucleotide-binding domain of ferredoxin-NADP reductase (FNR) module"/>
    <property type="match status" value="1"/>
</dbReference>
<dbReference type="STRING" id="1403190.A0A0F0I3W8"/>
<accession>A0A0F0I3W8</accession>
<sequence>MRPLQLLRCRQLHKPPPNLNLLHKRRPSVVRHDMSSLASKKTSVPHKLRTAAEPRQNILYNVRLSHIEEVNPTVRLLHLAIPPRVQAPEEPNQGDEESDEPQPFTFAPGQWLDVHIPSISDAGGFSITSTPADAEALPSLQPTAESLAVEDEETGLPPIDPKGRDPYVELAVQKALSNPASAWLWKPKDEILGKELCIRVGGSFVWPPPSGIDLEKVKNVVLIAGGVGINPLISILSHLNNNADETPASHHPFNIHFLYSTKLPAATSQEAATSPESVLDQILFLSRLRQIIHSQSQSHRLRITLDLFVTSLRDTSSPLLLKQPDDLSIHPRRISQDDLRTALTGPNGDIQPEETVCYMCGPPAMTDEFVAALRDLMGDGSDRVFFEKWW</sequence>
<reference evidence="4 5" key="1">
    <citation type="submission" date="2015-02" db="EMBL/GenBank/DDBJ databases">
        <title>Draft genome sequence of Aspergillus parasiticus SU-1.</title>
        <authorList>
            <person name="Yu J."/>
            <person name="Fedorova N."/>
            <person name="Yin Y."/>
            <person name="Losada L."/>
            <person name="Zafar N."/>
            <person name="Taujale R."/>
            <person name="Ehrlich K.C."/>
            <person name="Bhatnagar D."/>
            <person name="Cleveland T.E."/>
            <person name="Bennett J.W."/>
            <person name="Nierman W.C."/>
        </authorList>
    </citation>
    <scope>NUCLEOTIDE SEQUENCE [LARGE SCALE GENOMIC DNA]</scope>
    <source>
        <strain evidence="5">ATCC 56775 / NRRL 5862 / SRRC 143 / SU-1</strain>
    </source>
</reference>
<protein>
    <submittedName>
        <fullName evidence="4">Ferric reductase NAD binding domain protein</fullName>
    </submittedName>
</protein>
<organism evidence="4 5">
    <name type="scientific">Aspergillus parasiticus (strain ATCC 56775 / NRRL 5862 / SRRC 143 / SU-1)</name>
    <dbReference type="NCBI Taxonomy" id="1403190"/>
    <lineage>
        <taxon>Eukaryota</taxon>
        <taxon>Fungi</taxon>
        <taxon>Dikarya</taxon>
        <taxon>Ascomycota</taxon>
        <taxon>Pezizomycotina</taxon>
        <taxon>Eurotiomycetes</taxon>
        <taxon>Eurotiomycetidae</taxon>
        <taxon>Eurotiales</taxon>
        <taxon>Aspergillaceae</taxon>
        <taxon>Aspergillus</taxon>
        <taxon>Aspergillus subgen. Circumdati</taxon>
    </lineage>
</organism>
<dbReference type="SUPFAM" id="SSF52343">
    <property type="entry name" value="Ferredoxin reductase-like, C-terminal NADP-linked domain"/>
    <property type="match status" value="1"/>
</dbReference>
<dbReference type="InterPro" id="IPR052128">
    <property type="entry name" value="Oxidoreductase_NAD-binding"/>
</dbReference>
<proteinExistence type="predicted"/>
<feature type="domain" description="FAD-binding FR-type" evidence="3">
    <location>
        <begin position="57"/>
        <end position="209"/>
    </location>
</feature>
<evidence type="ECO:0000313" key="4">
    <source>
        <dbReference type="EMBL" id="KJK62410.1"/>
    </source>
</evidence>
<dbReference type="CDD" id="cd00322">
    <property type="entry name" value="FNR_like"/>
    <property type="match status" value="1"/>
</dbReference>
<dbReference type="InterPro" id="IPR013121">
    <property type="entry name" value="Fe_red_NAD-bd_6"/>
</dbReference>
<gene>
    <name evidence="4" type="ORF">P875_00095355</name>
</gene>
<comment type="caution">
    <text evidence="4">The sequence shown here is derived from an EMBL/GenBank/DDBJ whole genome shotgun (WGS) entry which is preliminary data.</text>
</comment>
<dbReference type="Pfam" id="PF08030">
    <property type="entry name" value="NAD_binding_6"/>
    <property type="match status" value="1"/>
</dbReference>
<dbReference type="PANTHER" id="PTHR46505:SF1">
    <property type="entry name" value="OXIDOREDUCTASE NAD-BINDING DOMAIN-CONTAINING PROTEIN 1"/>
    <property type="match status" value="1"/>
</dbReference>
<dbReference type="InterPro" id="IPR039261">
    <property type="entry name" value="FNR_nucleotide-bd"/>
</dbReference>
<dbReference type="OrthoDB" id="436496at2759"/>
<name>A0A0F0I3W8_ASPPU</name>
<evidence type="ECO:0000256" key="2">
    <source>
        <dbReference type="ARBA" id="ARBA00023027"/>
    </source>
</evidence>